<dbReference type="Pfam" id="PF13581">
    <property type="entry name" value="HATPase_c_2"/>
    <property type="match status" value="1"/>
</dbReference>
<dbReference type="RefSeq" id="WP_344438818.1">
    <property type="nucleotide sequence ID" value="NZ_BAAALF010000006.1"/>
</dbReference>
<comment type="caution">
    <text evidence="4">The sequence shown here is derived from an EMBL/GenBank/DDBJ whole genome shotgun (WGS) entry which is preliminary data.</text>
</comment>
<dbReference type="PANTHER" id="PTHR35526:SF3">
    <property type="entry name" value="ANTI-SIGMA-F FACTOR RSBW"/>
    <property type="match status" value="1"/>
</dbReference>
<dbReference type="InterPro" id="IPR036890">
    <property type="entry name" value="HATPase_C_sf"/>
</dbReference>
<feature type="region of interest" description="Disordered" evidence="2">
    <location>
        <begin position="139"/>
        <end position="160"/>
    </location>
</feature>
<dbReference type="InterPro" id="IPR003594">
    <property type="entry name" value="HATPase_dom"/>
</dbReference>
<keyword evidence="1" id="KW-0723">Serine/threonine-protein kinase</keyword>
<evidence type="ECO:0000256" key="1">
    <source>
        <dbReference type="ARBA" id="ARBA00022527"/>
    </source>
</evidence>
<sequence length="191" mass="20418">MPLIDFTIPASPEAVGMVRRTVVPLLVLSLGLTEEEGENLELMLSELVTNGYLHGCRKRQGHDLGIWVAVADGGRLRVEVTDPALPAVRVQGKRLAWEGGRGLLIISRLAADHGSERDWEAGTRISWFEMDIAALRPVDKDQEEESTAAGSSSDPEPVRPVNTVALAARIADARPAVTVGTIGARPITAAA</sequence>
<evidence type="ECO:0000313" key="5">
    <source>
        <dbReference type="Proteomes" id="UP001500037"/>
    </source>
</evidence>
<dbReference type="SUPFAM" id="SSF55874">
    <property type="entry name" value="ATPase domain of HSP90 chaperone/DNA topoisomerase II/histidine kinase"/>
    <property type="match status" value="1"/>
</dbReference>
<evidence type="ECO:0000313" key="4">
    <source>
        <dbReference type="EMBL" id="GAA1219061.1"/>
    </source>
</evidence>
<dbReference type="Gene3D" id="3.30.565.10">
    <property type="entry name" value="Histidine kinase-like ATPase, C-terminal domain"/>
    <property type="match status" value="1"/>
</dbReference>
<organism evidence="4 5">
    <name type="scientific">Kitasatospora nipponensis</name>
    <dbReference type="NCBI Taxonomy" id="258049"/>
    <lineage>
        <taxon>Bacteria</taxon>
        <taxon>Bacillati</taxon>
        <taxon>Actinomycetota</taxon>
        <taxon>Actinomycetes</taxon>
        <taxon>Kitasatosporales</taxon>
        <taxon>Streptomycetaceae</taxon>
        <taxon>Kitasatospora</taxon>
    </lineage>
</organism>
<evidence type="ECO:0000256" key="2">
    <source>
        <dbReference type="SAM" id="MobiDB-lite"/>
    </source>
</evidence>
<accession>A0ABP4GDA5</accession>
<proteinExistence type="predicted"/>
<dbReference type="CDD" id="cd16936">
    <property type="entry name" value="HATPase_RsbW-like"/>
    <property type="match status" value="1"/>
</dbReference>
<reference evidence="5" key="1">
    <citation type="journal article" date="2019" name="Int. J. Syst. Evol. Microbiol.">
        <title>The Global Catalogue of Microorganisms (GCM) 10K type strain sequencing project: providing services to taxonomists for standard genome sequencing and annotation.</title>
        <authorList>
            <consortium name="The Broad Institute Genomics Platform"/>
            <consortium name="The Broad Institute Genome Sequencing Center for Infectious Disease"/>
            <person name="Wu L."/>
            <person name="Ma J."/>
        </authorList>
    </citation>
    <scope>NUCLEOTIDE SEQUENCE [LARGE SCALE GENOMIC DNA]</scope>
    <source>
        <strain evidence="5">JCM 13004</strain>
    </source>
</reference>
<keyword evidence="5" id="KW-1185">Reference proteome</keyword>
<evidence type="ECO:0000259" key="3">
    <source>
        <dbReference type="Pfam" id="PF13581"/>
    </source>
</evidence>
<name>A0ABP4GDA5_9ACTN</name>
<keyword evidence="1" id="KW-0808">Transferase</keyword>
<dbReference type="PANTHER" id="PTHR35526">
    <property type="entry name" value="ANTI-SIGMA-F FACTOR RSBW-RELATED"/>
    <property type="match status" value="1"/>
</dbReference>
<dbReference type="InterPro" id="IPR050267">
    <property type="entry name" value="Anti-sigma-factor_SerPK"/>
</dbReference>
<protein>
    <recommendedName>
        <fullName evidence="3">Histidine kinase/HSP90-like ATPase domain-containing protein</fullName>
    </recommendedName>
</protein>
<gene>
    <name evidence="4" type="ORF">GCM10009665_06360</name>
</gene>
<keyword evidence="1" id="KW-0418">Kinase</keyword>
<dbReference type="EMBL" id="BAAALF010000006">
    <property type="protein sequence ID" value="GAA1219061.1"/>
    <property type="molecule type" value="Genomic_DNA"/>
</dbReference>
<dbReference type="Proteomes" id="UP001500037">
    <property type="component" value="Unassembled WGS sequence"/>
</dbReference>
<feature type="domain" description="Histidine kinase/HSP90-like ATPase" evidence="3">
    <location>
        <begin position="8"/>
        <end position="123"/>
    </location>
</feature>